<dbReference type="PROSITE" id="PS01358">
    <property type="entry name" value="ZF_RANBP2_1"/>
    <property type="match status" value="1"/>
</dbReference>
<keyword evidence="4" id="KW-1133">Transmembrane helix</keyword>
<comment type="caution">
    <text evidence="6">The sequence shown here is derived from an EMBL/GenBank/DDBJ whole genome shotgun (WGS) entry which is preliminary data.</text>
</comment>
<keyword evidence="4" id="KW-0812">Transmembrane</keyword>
<evidence type="ECO:0000256" key="4">
    <source>
        <dbReference type="SAM" id="Phobius"/>
    </source>
</evidence>
<feature type="transmembrane region" description="Helical" evidence="4">
    <location>
        <begin position="64"/>
        <end position="85"/>
    </location>
</feature>
<sequence>MAPTYSWICQRCHAANAAGADVCVACMFPAVIGARRLGDGNPMTALVSPAAPDEAHWIWQESSLLLPEMLLAGLIALASPLWFVFLLRHGHYGAATALAIGIAPAIAMARTAFKEKMAGGLYLASWVIFVTAVITGLISAFPH</sequence>
<evidence type="ECO:0000256" key="1">
    <source>
        <dbReference type="ARBA" id="ARBA00022723"/>
    </source>
</evidence>
<accession>A0A9X1YKV4</accession>
<evidence type="ECO:0000256" key="3">
    <source>
        <dbReference type="ARBA" id="ARBA00022833"/>
    </source>
</evidence>
<dbReference type="AlphaFoldDB" id="A0A9X1YKV4"/>
<evidence type="ECO:0000313" key="6">
    <source>
        <dbReference type="EMBL" id="MCK9686755.1"/>
    </source>
</evidence>
<name>A0A9X1YKV4_9BURK</name>
<proteinExistence type="predicted"/>
<keyword evidence="2" id="KW-0863">Zinc-finger</keyword>
<feature type="domain" description="RanBP2-type" evidence="5">
    <location>
        <begin position="7"/>
        <end position="26"/>
    </location>
</feature>
<evidence type="ECO:0000313" key="7">
    <source>
        <dbReference type="Proteomes" id="UP001139353"/>
    </source>
</evidence>
<keyword evidence="4" id="KW-0472">Membrane</keyword>
<dbReference type="RefSeq" id="WP_275682795.1">
    <property type="nucleotide sequence ID" value="NZ_JAJLJH010000003.1"/>
</dbReference>
<keyword evidence="1" id="KW-0479">Metal-binding</keyword>
<dbReference type="Proteomes" id="UP001139353">
    <property type="component" value="Unassembled WGS sequence"/>
</dbReference>
<keyword evidence="3" id="KW-0862">Zinc</keyword>
<feature type="transmembrane region" description="Helical" evidence="4">
    <location>
        <begin position="121"/>
        <end position="141"/>
    </location>
</feature>
<reference evidence="6" key="1">
    <citation type="submission" date="2021-11" db="EMBL/GenBank/DDBJ databases">
        <title>BS-T2-15 a new species belonging to the Comamonadaceae family isolated from the soil of a French oak forest.</title>
        <authorList>
            <person name="Mieszkin S."/>
            <person name="Alain K."/>
        </authorList>
    </citation>
    <scope>NUCLEOTIDE SEQUENCE</scope>
    <source>
        <strain evidence="6">BS-T2-15</strain>
    </source>
</reference>
<protein>
    <recommendedName>
        <fullName evidence="5">RanBP2-type domain-containing protein</fullName>
    </recommendedName>
</protein>
<evidence type="ECO:0000256" key="2">
    <source>
        <dbReference type="ARBA" id="ARBA00022771"/>
    </source>
</evidence>
<evidence type="ECO:0000259" key="5">
    <source>
        <dbReference type="PROSITE" id="PS01358"/>
    </source>
</evidence>
<feature type="transmembrane region" description="Helical" evidence="4">
    <location>
        <begin position="91"/>
        <end position="109"/>
    </location>
</feature>
<dbReference type="EMBL" id="JAJLJH010000003">
    <property type="protein sequence ID" value="MCK9686755.1"/>
    <property type="molecule type" value="Genomic_DNA"/>
</dbReference>
<dbReference type="InterPro" id="IPR001876">
    <property type="entry name" value="Znf_RanBP2"/>
</dbReference>
<organism evidence="6 7">
    <name type="scientific">Scleromatobacter humisilvae</name>
    <dbReference type="NCBI Taxonomy" id="2897159"/>
    <lineage>
        <taxon>Bacteria</taxon>
        <taxon>Pseudomonadati</taxon>
        <taxon>Pseudomonadota</taxon>
        <taxon>Betaproteobacteria</taxon>
        <taxon>Burkholderiales</taxon>
        <taxon>Sphaerotilaceae</taxon>
        <taxon>Scleromatobacter</taxon>
    </lineage>
</organism>
<dbReference type="GO" id="GO:0008270">
    <property type="term" value="F:zinc ion binding"/>
    <property type="evidence" value="ECO:0007669"/>
    <property type="project" value="UniProtKB-KW"/>
</dbReference>
<keyword evidence="7" id="KW-1185">Reference proteome</keyword>
<gene>
    <name evidence="6" type="ORF">LPC04_13665</name>
</gene>